<dbReference type="GO" id="GO:0006310">
    <property type="term" value="P:DNA recombination"/>
    <property type="evidence" value="ECO:0007669"/>
    <property type="project" value="UniProtKB-KW"/>
</dbReference>
<evidence type="ECO:0000256" key="2">
    <source>
        <dbReference type="ARBA" id="ARBA00010450"/>
    </source>
</evidence>
<dbReference type="InterPro" id="IPR044068">
    <property type="entry name" value="CB"/>
</dbReference>
<keyword evidence="7" id="KW-0229">DNA integration</keyword>
<keyword evidence="8" id="KW-0238">DNA-binding</keyword>
<evidence type="ECO:0000313" key="13">
    <source>
        <dbReference type="EMBL" id="CAB4638326.1"/>
    </source>
</evidence>
<dbReference type="PANTHER" id="PTHR30349:SF81">
    <property type="entry name" value="TYROSINE RECOMBINASE XERC"/>
    <property type="match status" value="1"/>
</dbReference>
<evidence type="ECO:0000256" key="4">
    <source>
        <dbReference type="ARBA" id="ARBA00022490"/>
    </source>
</evidence>
<sequence length="310" mass="33975">MKPLAQLVEEYLRHLSIERGLAKNTVAAYRRDLSGYLLFLEKNRIGNPVDITEETVSEYLKSIAASGDLASNSVARMLAGVRGLHKFWLFESVTSGDPSARVKPPKLPKRLPKAISVFEVQKLIDASGPDPEAEDATALDMARVRNRAILELLYATGARISELTALNLDDLLDPTMIRLFGKGSKERVVPVGSFAQRAISTYLVRSRPALIGKGKGTPALFLNQRGTRLSRQSAWQIISDAADQAKISGEISPHTLRHSFATHLLEGGADVRVVQELLGHSSVATTQIYTLVTVDALREVYATSHPRARK</sequence>
<keyword evidence="5" id="KW-0132">Cell division</keyword>
<dbReference type="InterPro" id="IPR023009">
    <property type="entry name" value="Tyrosine_recombinase_XerC/XerD"/>
</dbReference>
<evidence type="ECO:0000259" key="11">
    <source>
        <dbReference type="PROSITE" id="PS51898"/>
    </source>
</evidence>
<dbReference type="CDD" id="cd00798">
    <property type="entry name" value="INT_XerDC_C"/>
    <property type="match status" value="1"/>
</dbReference>
<organism evidence="13">
    <name type="scientific">freshwater metagenome</name>
    <dbReference type="NCBI Taxonomy" id="449393"/>
    <lineage>
        <taxon>unclassified sequences</taxon>
        <taxon>metagenomes</taxon>
        <taxon>ecological metagenomes</taxon>
    </lineage>
</organism>
<comment type="subcellular location">
    <subcellularLocation>
        <location evidence="1">Cytoplasm</location>
    </subcellularLocation>
</comment>
<keyword evidence="10" id="KW-0131">Cell cycle</keyword>
<proteinExistence type="inferred from homology"/>
<keyword evidence="4" id="KW-0963">Cytoplasm</keyword>
<dbReference type="PROSITE" id="PS51898">
    <property type="entry name" value="TYR_RECOMBINASE"/>
    <property type="match status" value="1"/>
</dbReference>
<dbReference type="GO" id="GO:0005737">
    <property type="term" value="C:cytoplasm"/>
    <property type="evidence" value="ECO:0007669"/>
    <property type="project" value="UniProtKB-SubCell"/>
</dbReference>
<dbReference type="Gene3D" id="1.10.443.10">
    <property type="entry name" value="Intergrase catalytic core"/>
    <property type="match status" value="1"/>
</dbReference>
<dbReference type="InterPro" id="IPR011010">
    <property type="entry name" value="DNA_brk_join_enz"/>
</dbReference>
<dbReference type="GO" id="GO:0007059">
    <property type="term" value="P:chromosome segregation"/>
    <property type="evidence" value="ECO:0007669"/>
    <property type="project" value="UniProtKB-KW"/>
</dbReference>
<evidence type="ECO:0000256" key="10">
    <source>
        <dbReference type="ARBA" id="ARBA00023306"/>
    </source>
</evidence>
<dbReference type="Gene3D" id="1.10.150.130">
    <property type="match status" value="1"/>
</dbReference>
<dbReference type="InterPro" id="IPR050090">
    <property type="entry name" value="Tyrosine_recombinase_XerCD"/>
</dbReference>
<dbReference type="NCBIfam" id="TIGR02225">
    <property type="entry name" value="recomb_XerD"/>
    <property type="match status" value="1"/>
</dbReference>
<dbReference type="Pfam" id="PF00589">
    <property type="entry name" value="Phage_integrase"/>
    <property type="match status" value="1"/>
</dbReference>
<dbReference type="PROSITE" id="PS51900">
    <property type="entry name" value="CB"/>
    <property type="match status" value="1"/>
</dbReference>
<dbReference type="InterPro" id="IPR010998">
    <property type="entry name" value="Integrase_recombinase_N"/>
</dbReference>
<dbReference type="InterPro" id="IPR002104">
    <property type="entry name" value="Integrase_catalytic"/>
</dbReference>
<evidence type="ECO:0000256" key="6">
    <source>
        <dbReference type="ARBA" id="ARBA00022829"/>
    </source>
</evidence>
<dbReference type="HAMAP" id="MF_01808">
    <property type="entry name" value="Recomb_XerC_XerD"/>
    <property type="match status" value="1"/>
</dbReference>
<keyword evidence="9" id="KW-0233">DNA recombination</keyword>
<dbReference type="InterPro" id="IPR013762">
    <property type="entry name" value="Integrase-like_cat_sf"/>
</dbReference>
<dbReference type="InterPro" id="IPR004107">
    <property type="entry name" value="Integrase_SAM-like_N"/>
</dbReference>
<accession>A0A6J6JMY2</accession>
<dbReference type="GO" id="GO:0003677">
    <property type="term" value="F:DNA binding"/>
    <property type="evidence" value="ECO:0007669"/>
    <property type="project" value="UniProtKB-KW"/>
</dbReference>
<dbReference type="GO" id="GO:0051301">
    <property type="term" value="P:cell division"/>
    <property type="evidence" value="ECO:0007669"/>
    <property type="project" value="UniProtKB-KW"/>
</dbReference>
<evidence type="ECO:0000259" key="12">
    <source>
        <dbReference type="PROSITE" id="PS51900"/>
    </source>
</evidence>
<feature type="domain" description="Core-binding (CB)" evidence="12">
    <location>
        <begin position="2"/>
        <end position="89"/>
    </location>
</feature>
<name>A0A6J6JMY2_9ZZZZ</name>
<dbReference type="HAMAP" id="MF_01807">
    <property type="entry name" value="Recomb_XerD"/>
    <property type="match status" value="1"/>
</dbReference>
<gene>
    <name evidence="13" type="ORF">UFOPK2131_00741</name>
</gene>
<dbReference type="InterPro" id="IPR011932">
    <property type="entry name" value="Recomb_XerD"/>
</dbReference>
<keyword evidence="6" id="KW-0159">Chromosome partition</keyword>
<dbReference type="NCBIfam" id="NF001399">
    <property type="entry name" value="PRK00283.1"/>
    <property type="match status" value="1"/>
</dbReference>
<dbReference type="PANTHER" id="PTHR30349">
    <property type="entry name" value="PHAGE INTEGRASE-RELATED"/>
    <property type="match status" value="1"/>
</dbReference>
<evidence type="ECO:0000256" key="8">
    <source>
        <dbReference type="ARBA" id="ARBA00023125"/>
    </source>
</evidence>
<comment type="similarity">
    <text evidence="2">Belongs to the 'phage' integrase family. XerD subfamily.</text>
</comment>
<evidence type="ECO:0000256" key="1">
    <source>
        <dbReference type="ARBA" id="ARBA00004496"/>
    </source>
</evidence>
<dbReference type="SUPFAM" id="SSF56349">
    <property type="entry name" value="DNA breaking-rejoining enzymes"/>
    <property type="match status" value="1"/>
</dbReference>
<dbReference type="EMBL" id="CAEZVT010000091">
    <property type="protein sequence ID" value="CAB4638326.1"/>
    <property type="molecule type" value="Genomic_DNA"/>
</dbReference>
<reference evidence="13" key="1">
    <citation type="submission" date="2020-05" db="EMBL/GenBank/DDBJ databases">
        <authorList>
            <person name="Chiriac C."/>
            <person name="Salcher M."/>
            <person name="Ghai R."/>
            <person name="Kavagutti S V."/>
        </authorList>
    </citation>
    <scope>NUCLEOTIDE SEQUENCE</scope>
</reference>
<evidence type="ECO:0000256" key="7">
    <source>
        <dbReference type="ARBA" id="ARBA00022908"/>
    </source>
</evidence>
<evidence type="ECO:0000256" key="9">
    <source>
        <dbReference type="ARBA" id="ARBA00023172"/>
    </source>
</evidence>
<feature type="domain" description="Tyr recombinase" evidence="11">
    <location>
        <begin position="110"/>
        <end position="302"/>
    </location>
</feature>
<dbReference type="AlphaFoldDB" id="A0A6J6JMY2"/>
<dbReference type="GO" id="GO:0009009">
    <property type="term" value="F:site-specific recombinase activity"/>
    <property type="evidence" value="ECO:0007669"/>
    <property type="project" value="InterPro"/>
</dbReference>
<evidence type="ECO:0000256" key="5">
    <source>
        <dbReference type="ARBA" id="ARBA00022618"/>
    </source>
</evidence>
<dbReference type="Pfam" id="PF02899">
    <property type="entry name" value="Phage_int_SAM_1"/>
    <property type="match status" value="1"/>
</dbReference>
<evidence type="ECO:0000256" key="3">
    <source>
        <dbReference type="ARBA" id="ARBA00015810"/>
    </source>
</evidence>
<protein>
    <recommendedName>
        <fullName evidence="3">Tyrosine recombinase XerD</fullName>
    </recommendedName>
</protein>